<keyword evidence="2" id="KW-0564">Palmitate</keyword>
<dbReference type="RefSeq" id="WP_219038521.1">
    <property type="nucleotide sequence ID" value="NZ_JAHWDF010000001.1"/>
</dbReference>
<comment type="caution">
    <text evidence="4">The sequence shown here is derived from an EMBL/GenBank/DDBJ whole genome shotgun (WGS) entry which is preliminary data.</text>
</comment>
<dbReference type="PROSITE" id="PS51257">
    <property type="entry name" value="PROKAR_LIPOPROTEIN"/>
    <property type="match status" value="1"/>
</dbReference>
<keyword evidence="2" id="KW-0472">Membrane</keyword>
<comment type="similarity">
    <text evidence="1 2">Belongs to the outer membrane factor (OMF) (TC 1.B.17) family.</text>
</comment>
<keyword evidence="3" id="KW-0175">Coiled coil</keyword>
<keyword evidence="2" id="KW-0812">Transmembrane</keyword>
<evidence type="ECO:0000256" key="2">
    <source>
        <dbReference type="RuleBase" id="RU362097"/>
    </source>
</evidence>
<sequence length="469" mass="52936">MKSIIKNKKWQKVALMATFAITMQSCFVAKDYEQPEIVNEENFRTDNIPQDSLNMANVSWRDMFTDPVLQDYIEEGLQNNIDIRVALQQILYAEAYLKQGKAGYFPSITGNASLTHQEISSNSQFGSFFSSQDQYELSADLSWEADIWGKIRSQKRAYGATYLQSVAAHQAVKTTLISNIASNYYQLLSLDEQRRVTKKTIETREKSLETNKALKDAGNITEVAVKQTEAQLYTAQALLVDLNNQIRLLENTMSILLGKEPQDINRTLLENQSIDTELKTGVPAQLLSNRPDVKQAEYKLVNAFELTNVARANFYPSITLTATGGLQALSAKELFDTNSLFATIVGGLTQPIFQKRQIKTQYEAAQVQQEQARLQFRQAYLTATKEVADALYNYEASTEKIEIKEKEFDAYETATNYSQELLNNGLANYLEVLTARENALNSRLDLITAKYTQLNSIVNLYQALGGGWK</sequence>
<dbReference type="InterPro" id="IPR010131">
    <property type="entry name" value="MdtP/NodT-like"/>
</dbReference>
<comment type="subcellular location">
    <subcellularLocation>
        <location evidence="2">Cell membrane</location>
        <topology evidence="2">Lipid-anchor</topology>
    </subcellularLocation>
</comment>
<dbReference type="InterPro" id="IPR003423">
    <property type="entry name" value="OMP_efflux"/>
</dbReference>
<gene>
    <name evidence="4" type="ORF">KW502_00265</name>
</gene>
<evidence type="ECO:0000313" key="4">
    <source>
        <dbReference type="EMBL" id="MBW2960229.1"/>
    </source>
</evidence>
<feature type="coiled-coil region" evidence="3">
    <location>
        <begin position="225"/>
        <end position="259"/>
    </location>
</feature>
<dbReference type="Pfam" id="PF02321">
    <property type="entry name" value="OEP"/>
    <property type="match status" value="2"/>
</dbReference>
<reference evidence="4 5" key="1">
    <citation type="submission" date="2021-07" db="EMBL/GenBank/DDBJ databases">
        <title>Mesonia aestuariivivens sp. nov., isolated from a tidal flat.</title>
        <authorList>
            <person name="Kim Y.-O."/>
            <person name="Yoon J.-H."/>
        </authorList>
    </citation>
    <scope>NUCLEOTIDE SEQUENCE [LARGE SCALE GENOMIC DNA]</scope>
    <source>
        <strain evidence="4 5">JHPTF-M18</strain>
    </source>
</reference>
<proteinExistence type="inferred from homology"/>
<dbReference type="EMBL" id="JAHWDF010000001">
    <property type="protein sequence ID" value="MBW2960229.1"/>
    <property type="molecule type" value="Genomic_DNA"/>
</dbReference>
<dbReference type="Proteomes" id="UP000719267">
    <property type="component" value="Unassembled WGS sequence"/>
</dbReference>
<keyword evidence="2" id="KW-0449">Lipoprotein</keyword>
<evidence type="ECO:0000313" key="5">
    <source>
        <dbReference type="Proteomes" id="UP000719267"/>
    </source>
</evidence>
<keyword evidence="5" id="KW-1185">Reference proteome</keyword>
<dbReference type="PANTHER" id="PTHR30203:SF33">
    <property type="entry name" value="BLR4455 PROTEIN"/>
    <property type="match status" value="1"/>
</dbReference>
<keyword evidence="2" id="KW-1134">Transmembrane beta strand</keyword>
<accession>A0ABS6VXG2</accession>
<protein>
    <submittedName>
        <fullName evidence="4">Efflux transporter outer membrane subunit</fullName>
    </submittedName>
</protein>
<organism evidence="4 5">
    <name type="scientific">Mesonia aestuariivivens</name>
    <dbReference type="NCBI Taxonomy" id="2796128"/>
    <lineage>
        <taxon>Bacteria</taxon>
        <taxon>Pseudomonadati</taxon>
        <taxon>Bacteroidota</taxon>
        <taxon>Flavobacteriia</taxon>
        <taxon>Flavobacteriales</taxon>
        <taxon>Flavobacteriaceae</taxon>
        <taxon>Mesonia</taxon>
    </lineage>
</organism>
<evidence type="ECO:0000256" key="3">
    <source>
        <dbReference type="SAM" id="Coils"/>
    </source>
</evidence>
<name>A0ABS6VXG2_9FLAO</name>
<evidence type="ECO:0000256" key="1">
    <source>
        <dbReference type="ARBA" id="ARBA00007613"/>
    </source>
</evidence>
<dbReference type="PANTHER" id="PTHR30203">
    <property type="entry name" value="OUTER MEMBRANE CATION EFFLUX PROTEIN"/>
    <property type="match status" value="1"/>
</dbReference>
<dbReference type="NCBIfam" id="TIGR01845">
    <property type="entry name" value="outer_NodT"/>
    <property type="match status" value="1"/>
</dbReference>